<dbReference type="AlphaFoldDB" id="A0A1I2N4T1"/>
<dbReference type="GO" id="GO:0022857">
    <property type="term" value="F:transmembrane transporter activity"/>
    <property type="evidence" value="ECO:0007669"/>
    <property type="project" value="InterPro"/>
</dbReference>
<evidence type="ECO:0000256" key="3">
    <source>
        <dbReference type="ARBA" id="ARBA00022475"/>
    </source>
</evidence>
<evidence type="ECO:0000256" key="2">
    <source>
        <dbReference type="ARBA" id="ARBA00022448"/>
    </source>
</evidence>
<dbReference type="RefSeq" id="WP_093669319.1">
    <property type="nucleotide sequence ID" value="NZ_FOOY01000003.1"/>
</dbReference>
<feature type="transmembrane region" description="Helical" evidence="7">
    <location>
        <begin position="457"/>
        <end position="483"/>
    </location>
</feature>
<organism evidence="9 10">
    <name type="scientific">Sporolactobacillus nakayamae</name>
    <dbReference type="NCBI Taxonomy" id="269670"/>
    <lineage>
        <taxon>Bacteria</taxon>
        <taxon>Bacillati</taxon>
        <taxon>Bacillota</taxon>
        <taxon>Bacilli</taxon>
        <taxon>Bacillales</taxon>
        <taxon>Sporolactobacillaceae</taxon>
        <taxon>Sporolactobacillus</taxon>
    </lineage>
</organism>
<feature type="transmembrane region" description="Helical" evidence="7">
    <location>
        <begin position="195"/>
        <end position="214"/>
    </location>
</feature>
<dbReference type="InterPro" id="IPR020846">
    <property type="entry name" value="MFS_dom"/>
</dbReference>
<reference evidence="10" key="1">
    <citation type="submission" date="2016-10" db="EMBL/GenBank/DDBJ databases">
        <authorList>
            <person name="Varghese N."/>
            <person name="Submissions S."/>
        </authorList>
    </citation>
    <scope>NUCLEOTIDE SEQUENCE [LARGE SCALE GENOMIC DNA]</scope>
    <source>
        <strain evidence="10">ATCC 700379</strain>
    </source>
</reference>
<dbReference type="Gene3D" id="1.20.1720.10">
    <property type="entry name" value="Multidrug resistance protein D"/>
    <property type="match status" value="1"/>
</dbReference>
<feature type="transmembrane region" description="Helical" evidence="7">
    <location>
        <begin position="354"/>
        <end position="378"/>
    </location>
</feature>
<proteinExistence type="predicted"/>
<dbReference type="Gene3D" id="1.20.1250.20">
    <property type="entry name" value="MFS general substrate transporter like domains"/>
    <property type="match status" value="1"/>
</dbReference>
<name>A0A1I2N4T1_9BACL</name>
<evidence type="ECO:0000259" key="8">
    <source>
        <dbReference type="PROSITE" id="PS50850"/>
    </source>
</evidence>
<dbReference type="InterPro" id="IPR011701">
    <property type="entry name" value="MFS"/>
</dbReference>
<feature type="transmembrane region" description="Helical" evidence="7">
    <location>
        <begin position="331"/>
        <end position="348"/>
    </location>
</feature>
<feature type="transmembrane region" description="Helical" evidence="7">
    <location>
        <begin position="226"/>
        <end position="244"/>
    </location>
</feature>
<gene>
    <name evidence="9" type="ORF">SAMN02982927_00284</name>
</gene>
<feature type="transmembrane region" description="Helical" evidence="7">
    <location>
        <begin position="101"/>
        <end position="122"/>
    </location>
</feature>
<evidence type="ECO:0000256" key="7">
    <source>
        <dbReference type="SAM" id="Phobius"/>
    </source>
</evidence>
<evidence type="ECO:0000313" key="10">
    <source>
        <dbReference type="Proteomes" id="UP000198752"/>
    </source>
</evidence>
<dbReference type="STRING" id="269670.SAMN02982927_00284"/>
<dbReference type="InterPro" id="IPR036259">
    <property type="entry name" value="MFS_trans_sf"/>
</dbReference>
<dbReference type="PROSITE" id="PS50850">
    <property type="entry name" value="MFS"/>
    <property type="match status" value="1"/>
</dbReference>
<dbReference type="FunFam" id="1.20.1720.10:FF:000004">
    <property type="entry name" value="EmrB/QacA family drug resistance transporter"/>
    <property type="match status" value="1"/>
</dbReference>
<dbReference type="SUPFAM" id="SSF103473">
    <property type="entry name" value="MFS general substrate transporter"/>
    <property type="match status" value="1"/>
</dbReference>
<feature type="transmembrane region" description="Helical" evidence="7">
    <location>
        <begin position="162"/>
        <end position="183"/>
    </location>
</feature>
<sequence>MVKSMTNKRLVLIGLMIGTFLTAIEGTVISTAMPKIIGDLQGIRIMDWVFSIFMLTSAVTVPLFGKLADLFGRKRIFTMGTLIFLTGSILCGFAWSMHTLIIFRGIQGIGAGAVMTLSTTIIGDIYPVEQRAKMFGMMGMIWGIAGILGPLVGGFFVDTLSWHWIFFINLPFGIVTIVFVSMGLNEHWNRERKSIDFAGAGVFASAMIFMLIALQRVGEMGWNNSLNLIFFILSILLLWLFTFIEKHAEDPMIPLSILKSPIVLVTNILALIASAVLIGNDIYMPMWIQGLLGYSAMASGFVLTPMSLAWMAGSFWCDRLLPKLGLRKSECLGALFILIGTLWMTLLDRGGNHYTLYILTAILGLGFGITLTLTTIAAQSAAGSGLRGTVTASNQFFRSIGQTIGAAFFGMYFNAQAKQAIHEEGGAHYSIDQLNQLVHPEGHVQLHTSMLRVLREILTMSIHSLFVVFFVLALIAFGIALLLPKKLDKNQNV</sequence>
<feature type="transmembrane region" description="Helical" evidence="7">
    <location>
        <begin position="256"/>
        <end position="279"/>
    </location>
</feature>
<feature type="transmembrane region" description="Helical" evidence="7">
    <location>
        <begin position="291"/>
        <end position="310"/>
    </location>
</feature>
<dbReference type="Pfam" id="PF07690">
    <property type="entry name" value="MFS_1"/>
    <property type="match status" value="1"/>
</dbReference>
<dbReference type="GO" id="GO:0005886">
    <property type="term" value="C:plasma membrane"/>
    <property type="evidence" value="ECO:0007669"/>
    <property type="project" value="UniProtKB-SubCell"/>
</dbReference>
<keyword evidence="5 7" id="KW-1133">Transmembrane helix</keyword>
<keyword evidence="3" id="KW-1003">Cell membrane</keyword>
<feature type="transmembrane region" description="Helical" evidence="7">
    <location>
        <begin position="45"/>
        <end position="64"/>
    </location>
</feature>
<comment type="subcellular location">
    <subcellularLocation>
        <location evidence="1">Cell membrane</location>
        <topology evidence="1">Multi-pass membrane protein</topology>
    </subcellularLocation>
</comment>
<evidence type="ECO:0000256" key="4">
    <source>
        <dbReference type="ARBA" id="ARBA00022692"/>
    </source>
</evidence>
<feature type="transmembrane region" description="Helical" evidence="7">
    <location>
        <begin position="134"/>
        <end position="156"/>
    </location>
</feature>
<dbReference type="PANTHER" id="PTHR23501">
    <property type="entry name" value="MAJOR FACILITATOR SUPERFAMILY"/>
    <property type="match status" value="1"/>
</dbReference>
<dbReference type="EMBL" id="FOOY01000003">
    <property type="protein sequence ID" value="SFF98643.1"/>
    <property type="molecule type" value="Genomic_DNA"/>
</dbReference>
<evidence type="ECO:0000313" key="9">
    <source>
        <dbReference type="EMBL" id="SFF98643.1"/>
    </source>
</evidence>
<keyword evidence="10" id="KW-1185">Reference proteome</keyword>
<dbReference type="Proteomes" id="UP000198752">
    <property type="component" value="Unassembled WGS sequence"/>
</dbReference>
<protein>
    <submittedName>
        <fullName evidence="9">Drug resistance transporter, EmrB/QacA subfamily</fullName>
    </submittedName>
</protein>
<evidence type="ECO:0000256" key="5">
    <source>
        <dbReference type="ARBA" id="ARBA00022989"/>
    </source>
</evidence>
<dbReference type="PRINTS" id="PR01036">
    <property type="entry name" value="TCRTETB"/>
</dbReference>
<keyword evidence="6 7" id="KW-0472">Membrane</keyword>
<feature type="domain" description="Major facilitator superfamily (MFS) profile" evidence="8">
    <location>
        <begin position="11"/>
        <end position="488"/>
    </location>
</feature>
<accession>A0A1I2N4T1</accession>
<feature type="transmembrane region" description="Helical" evidence="7">
    <location>
        <begin position="76"/>
        <end position="95"/>
    </location>
</feature>
<keyword evidence="4 7" id="KW-0812">Transmembrane</keyword>
<dbReference type="PANTHER" id="PTHR23501:SF191">
    <property type="entry name" value="VACUOLAR BASIC AMINO ACID TRANSPORTER 4"/>
    <property type="match status" value="1"/>
</dbReference>
<evidence type="ECO:0000256" key="6">
    <source>
        <dbReference type="ARBA" id="ARBA00023136"/>
    </source>
</evidence>
<dbReference type="CDD" id="cd17502">
    <property type="entry name" value="MFS_Azr1_MDR_like"/>
    <property type="match status" value="1"/>
</dbReference>
<dbReference type="OrthoDB" id="146256at2"/>
<keyword evidence="2" id="KW-0813">Transport</keyword>
<evidence type="ECO:0000256" key="1">
    <source>
        <dbReference type="ARBA" id="ARBA00004651"/>
    </source>
</evidence>